<dbReference type="Pfam" id="PF07973">
    <property type="entry name" value="tRNA_SAD"/>
    <property type="match status" value="1"/>
</dbReference>
<gene>
    <name evidence="13 16" type="primary">thrS</name>
    <name evidence="16" type="ORF">GCM10010910_04620</name>
</gene>
<evidence type="ECO:0000256" key="2">
    <source>
        <dbReference type="ARBA" id="ARBA00022490"/>
    </source>
</evidence>
<dbReference type="PANTHER" id="PTHR11451:SF44">
    <property type="entry name" value="THREONINE--TRNA LIGASE, CHLOROPLASTIC_MITOCHONDRIAL 2"/>
    <property type="match status" value="1"/>
</dbReference>
<dbReference type="Gene3D" id="3.30.980.10">
    <property type="entry name" value="Threonyl-trna Synthetase, Chain A, domain 2"/>
    <property type="match status" value="1"/>
</dbReference>
<dbReference type="SUPFAM" id="SSF55681">
    <property type="entry name" value="Class II aaRS and biotin synthetases"/>
    <property type="match status" value="1"/>
</dbReference>
<dbReference type="InterPro" id="IPR045864">
    <property type="entry name" value="aa-tRNA-synth_II/BPL/LPL"/>
</dbReference>
<keyword evidence="6 13" id="KW-0547">Nucleotide-binding</keyword>
<comment type="subcellular location">
    <subcellularLocation>
        <location evidence="13">Cytoplasm</location>
    </subcellularLocation>
</comment>
<dbReference type="Gene3D" id="3.30.54.20">
    <property type="match status" value="1"/>
</dbReference>
<evidence type="ECO:0000256" key="7">
    <source>
        <dbReference type="ARBA" id="ARBA00022833"/>
    </source>
</evidence>
<feature type="binding site" evidence="13">
    <location>
        <position position="524"/>
    </location>
    <ligand>
        <name>Zn(2+)</name>
        <dbReference type="ChEBI" id="CHEBI:29105"/>
        <note>catalytic</note>
    </ligand>
</feature>
<dbReference type="CDD" id="cd00771">
    <property type="entry name" value="ThrRS_core"/>
    <property type="match status" value="1"/>
</dbReference>
<dbReference type="InterPro" id="IPR004154">
    <property type="entry name" value="Anticodon-bd"/>
</dbReference>
<dbReference type="PROSITE" id="PS51880">
    <property type="entry name" value="TGS"/>
    <property type="match status" value="1"/>
</dbReference>
<dbReference type="PANTHER" id="PTHR11451">
    <property type="entry name" value="THREONINE-TRNA LIGASE"/>
    <property type="match status" value="1"/>
</dbReference>
<evidence type="ECO:0000259" key="14">
    <source>
        <dbReference type="PROSITE" id="PS50862"/>
    </source>
</evidence>
<feature type="domain" description="Aminoacyl-transfer RNA synthetases class-II family profile" evidence="14">
    <location>
        <begin position="270"/>
        <end position="547"/>
    </location>
</feature>
<dbReference type="SUPFAM" id="SSF52954">
    <property type="entry name" value="Class II aaRS ABD-related"/>
    <property type="match status" value="1"/>
</dbReference>
<comment type="subunit">
    <text evidence="13">Homodimer.</text>
</comment>
<dbReference type="Gene3D" id="3.40.50.800">
    <property type="entry name" value="Anticodon-binding domain"/>
    <property type="match status" value="1"/>
</dbReference>
<protein>
    <recommendedName>
        <fullName evidence="13">Threonine--tRNA ligase</fullName>
        <ecNumber evidence="13">6.1.1.3</ecNumber>
    </recommendedName>
    <alternativeName>
        <fullName evidence="13">Threonyl-tRNA synthetase</fullName>
        <shortName evidence="13">ThrRS</shortName>
    </alternativeName>
</protein>
<dbReference type="Pfam" id="PF00587">
    <property type="entry name" value="tRNA-synt_2b"/>
    <property type="match status" value="1"/>
</dbReference>
<comment type="similarity">
    <text evidence="1 13">Belongs to the class-II aminoacyl-tRNA synthetase family.</text>
</comment>
<dbReference type="InterPro" id="IPR012947">
    <property type="entry name" value="tRNA_SAD"/>
</dbReference>
<sequence>MTTGFDLFPEKNVVAMRVDGTLKDLAAEVTDTQTVDAVTIDSEDGLNILRHSTAHVLAQAVQRLKPSAKLGIGPFITDGFYYDFQVDEPFSPDDLKAIKKEMQRIVKEGQRFVRRAITDEEGLAELAHEPFKVELIGLKGGKKEAAEGASVEVGAGELTIYDNVDPKTGETAWSDLCRGPHVPTTRVIGNGWDLMRVAGAYWRGSEKNPQLQRIYGTAWPTKDELVAYKDRLAEAAKRDHRKLGRELDLFSFPEEIGSGLSVWHPRGGIIRGEMEQHARREHIRNGYTYVYTPHIAKGDLFNISGHLETYADGIWPSIRMDEERDDEGHVTKQGADYYLKPMNCPMHILIYKERARSYRDLPLRFAENGTVYRNELSGALHGLTRVRGFTQDDSHLFVTHEQLEGEVTKVLEFIISMLRDFGLNDFELELSMRDDEKSKWIGSDEFWEDSTNALRNVALASGLKLTEVPGEAAFYGPKIDLKTRDALGRVWQLSTVQVDPNLPERFGLEYTAADGSKQRPIMIHRALFGSIERFFAILLEHYAGDFPLWLAPVQIMGVPVAEEYGDYLNDAAAKFREAGVRVEVDHSDDRMPKKIRTHTTHKVPVIMIAGEQDRAAGTVSFRFRDGSQRNGVPIDEAVALISELISRKTLVLKDEDAVLETA</sequence>
<dbReference type="SUPFAM" id="SSF55186">
    <property type="entry name" value="ThrRS/AlaRS common domain"/>
    <property type="match status" value="1"/>
</dbReference>
<reference evidence="17" key="1">
    <citation type="journal article" date="2019" name="Int. J. Syst. Evol. Microbiol.">
        <title>The Global Catalogue of Microorganisms (GCM) 10K type strain sequencing project: providing services to taxonomists for standard genome sequencing and annotation.</title>
        <authorList>
            <consortium name="The Broad Institute Genomics Platform"/>
            <consortium name="The Broad Institute Genome Sequencing Center for Infectious Disease"/>
            <person name="Wu L."/>
            <person name="Ma J."/>
        </authorList>
    </citation>
    <scope>NUCLEOTIDE SEQUENCE [LARGE SCALE GENOMIC DNA]</scope>
    <source>
        <strain evidence="17">CGMCC 4.7181</strain>
    </source>
</reference>
<dbReference type="InterPro" id="IPR006195">
    <property type="entry name" value="aa-tRNA-synth_II"/>
</dbReference>
<evidence type="ECO:0000256" key="10">
    <source>
        <dbReference type="ARBA" id="ARBA00022917"/>
    </source>
</evidence>
<comment type="caution">
    <text evidence="13">Lacks conserved residue(s) required for the propagation of feature annotation.</text>
</comment>
<evidence type="ECO:0000256" key="6">
    <source>
        <dbReference type="ARBA" id="ARBA00022741"/>
    </source>
</evidence>
<evidence type="ECO:0000256" key="9">
    <source>
        <dbReference type="ARBA" id="ARBA00022884"/>
    </source>
</evidence>
<feature type="binding site" evidence="13">
    <location>
        <position position="344"/>
    </location>
    <ligand>
        <name>Zn(2+)</name>
        <dbReference type="ChEBI" id="CHEBI:29105"/>
        <note>catalytic</note>
    </ligand>
</feature>
<dbReference type="HAMAP" id="MF_00184">
    <property type="entry name" value="Thr_tRNA_synth"/>
    <property type="match status" value="1"/>
</dbReference>
<evidence type="ECO:0000256" key="8">
    <source>
        <dbReference type="ARBA" id="ARBA00022840"/>
    </source>
</evidence>
<dbReference type="PRINTS" id="PR01047">
    <property type="entry name" value="TRNASYNTHTHR"/>
</dbReference>
<feature type="domain" description="TGS" evidence="15">
    <location>
        <begin position="1"/>
        <end position="39"/>
    </location>
</feature>
<evidence type="ECO:0000259" key="15">
    <source>
        <dbReference type="PROSITE" id="PS51880"/>
    </source>
</evidence>
<dbReference type="InterPro" id="IPR002314">
    <property type="entry name" value="aa-tRNA-synt_IIb"/>
</dbReference>
<keyword evidence="5 13" id="KW-0479">Metal-binding</keyword>
<dbReference type="EMBL" id="BMMQ01000001">
    <property type="protein sequence ID" value="GGO60082.1"/>
    <property type="molecule type" value="Genomic_DNA"/>
</dbReference>
<keyword evidence="7 13" id="KW-0862">Zinc</keyword>
<dbReference type="NCBIfam" id="TIGR00418">
    <property type="entry name" value="thrS"/>
    <property type="match status" value="1"/>
</dbReference>
<comment type="caution">
    <text evidence="16">The sequence shown here is derived from an EMBL/GenBank/DDBJ whole genome shotgun (WGS) entry which is preliminary data.</text>
</comment>
<keyword evidence="4 13" id="KW-0436">Ligase</keyword>
<evidence type="ECO:0000256" key="12">
    <source>
        <dbReference type="ARBA" id="ARBA00049515"/>
    </source>
</evidence>
<dbReference type="InterPro" id="IPR036621">
    <property type="entry name" value="Anticodon-bd_dom_sf"/>
</dbReference>
<dbReference type="Gene3D" id="3.30.930.10">
    <property type="entry name" value="Bira Bifunctional Protein, Domain 2"/>
    <property type="match status" value="1"/>
</dbReference>
<keyword evidence="9 13" id="KW-0694">RNA-binding</keyword>
<evidence type="ECO:0000256" key="3">
    <source>
        <dbReference type="ARBA" id="ARBA00022555"/>
    </source>
</evidence>
<dbReference type="InterPro" id="IPR004095">
    <property type="entry name" value="TGS"/>
</dbReference>
<dbReference type="Proteomes" id="UP000638043">
    <property type="component" value="Unassembled WGS sequence"/>
</dbReference>
<keyword evidence="2 13" id="KW-0963">Cytoplasm</keyword>
<evidence type="ECO:0000256" key="4">
    <source>
        <dbReference type="ARBA" id="ARBA00022598"/>
    </source>
</evidence>
<dbReference type="InterPro" id="IPR047246">
    <property type="entry name" value="ThrRS_anticodon"/>
</dbReference>
<dbReference type="CDD" id="cd00860">
    <property type="entry name" value="ThrRS_anticodon"/>
    <property type="match status" value="1"/>
</dbReference>
<keyword evidence="10 13" id="KW-0648">Protein biosynthesis</keyword>
<name>A0ABQ2MWG9_9MICO</name>
<evidence type="ECO:0000313" key="17">
    <source>
        <dbReference type="Proteomes" id="UP000638043"/>
    </source>
</evidence>
<comment type="cofactor">
    <cofactor evidence="13">
        <name>Zn(2+)</name>
        <dbReference type="ChEBI" id="CHEBI:29105"/>
    </cofactor>
    <text evidence="13">Binds 1 zinc ion per subunit.</text>
</comment>
<evidence type="ECO:0000256" key="11">
    <source>
        <dbReference type="ARBA" id="ARBA00023146"/>
    </source>
</evidence>
<dbReference type="InterPro" id="IPR033728">
    <property type="entry name" value="ThrRS_core"/>
</dbReference>
<dbReference type="GO" id="GO:0016874">
    <property type="term" value="F:ligase activity"/>
    <property type="evidence" value="ECO:0007669"/>
    <property type="project" value="UniProtKB-KW"/>
</dbReference>
<keyword evidence="17" id="KW-1185">Reference proteome</keyword>
<dbReference type="PROSITE" id="PS50862">
    <property type="entry name" value="AA_TRNA_LIGASE_II"/>
    <property type="match status" value="1"/>
</dbReference>
<comment type="catalytic activity">
    <reaction evidence="12 13">
        <text>tRNA(Thr) + L-threonine + ATP = L-threonyl-tRNA(Thr) + AMP + diphosphate + H(+)</text>
        <dbReference type="Rhea" id="RHEA:24624"/>
        <dbReference type="Rhea" id="RHEA-COMP:9670"/>
        <dbReference type="Rhea" id="RHEA-COMP:9704"/>
        <dbReference type="ChEBI" id="CHEBI:15378"/>
        <dbReference type="ChEBI" id="CHEBI:30616"/>
        <dbReference type="ChEBI" id="CHEBI:33019"/>
        <dbReference type="ChEBI" id="CHEBI:57926"/>
        <dbReference type="ChEBI" id="CHEBI:78442"/>
        <dbReference type="ChEBI" id="CHEBI:78534"/>
        <dbReference type="ChEBI" id="CHEBI:456215"/>
        <dbReference type="EC" id="6.1.1.3"/>
    </reaction>
</comment>
<keyword evidence="8 13" id="KW-0067">ATP-binding</keyword>
<evidence type="ECO:0000313" key="16">
    <source>
        <dbReference type="EMBL" id="GGO60082.1"/>
    </source>
</evidence>
<accession>A0ABQ2MWG9</accession>
<dbReference type="InterPro" id="IPR018163">
    <property type="entry name" value="Thr/Ala-tRNA-synth_IIc_edit"/>
</dbReference>
<evidence type="ECO:0000256" key="13">
    <source>
        <dbReference type="HAMAP-Rule" id="MF_00184"/>
    </source>
</evidence>
<dbReference type="SMART" id="SM00863">
    <property type="entry name" value="tRNA_SAD"/>
    <property type="match status" value="1"/>
</dbReference>
<evidence type="ECO:0000256" key="1">
    <source>
        <dbReference type="ARBA" id="ARBA00008226"/>
    </source>
</evidence>
<organism evidence="16 17">
    <name type="scientific">Microbacterium nanhaiense</name>
    <dbReference type="NCBI Taxonomy" id="1301026"/>
    <lineage>
        <taxon>Bacteria</taxon>
        <taxon>Bacillati</taxon>
        <taxon>Actinomycetota</taxon>
        <taxon>Actinomycetes</taxon>
        <taxon>Micrococcales</taxon>
        <taxon>Microbacteriaceae</taxon>
        <taxon>Microbacterium</taxon>
    </lineage>
</organism>
<dbReference type="EC" id="6.1.1.3" evidence="13"/>
<dbReference type="InterPro" id="IPR002320">
    <property type="entry name" value="Thr-tRNA-ligase_IIa"/>
</dbReference>
<proteinExistence type="inferred from homology"/>
<evidence type="ECO:0000256" key="5">
    <source>
        <dbReference type="ARBA" id="ARBA00022723"/>
    </source>
</evidence>
<keyword evidence="11 13" id="KW-0030">Aminoacyl-tRNA synthetase</keyword>
<dbReference type="Pfam" id="PF03129">
    <property type="entry name" value="HGTP_anticodon"/>
    <property type="match status" value="1"/>
</dbReference>
<keyword evidence="3 13" id="KW-0820">tRNA-binding</keyword>
<feature type="binding site" evidence="13">
    <location>
        <position position="395"/>
    </location>
    <ligand>
        <name>Zn(2+)</name>
        <dbReference type="ChEBI" id="CHEBI:29105"/>
        <note>catalytic</note>
    </ligand>
</feature>